<accession>A0A2N8ZBR6</accession>
<dbReference type="Proteomes" id="UP000235828">
    <property type="component" value="Chromosome A"/>
</dbReference>
<dbReference type="AlphaFoldDB" id="A0A2N8ZBR6"/>
<dbReference type="KEGG" id="vta:A1370"/>
<dbReference type="EMBL" id="LT960611">
    <property type="protein sequence ID" value="SON49349.1"/>
    <property type="molecule type" value="Genomic_DNA"/>
</dbReference>
<dbReference type="RefSeq" id="WP_102522027.1">
    <property type="nucleotide sequence ID" value="NZ_LT960611.1"/>
</dbReference>
<gene>
    <name evidence="1" type="ORF">VTAP4600_A1370</name>
</gene>
<dbReference type="PIRSF" id="PIRSF028687">
    <property type="entry name" value="UCP028687"/>
    <property type="match status" value="1"/>
</dbReference>
<name>A0A2N8ZBR6_9VIBR</name>
<evidence type="ECO:0008006" key="3">
    <source>
        <dbReference type="Google" id="ProtNLM"/>
    </source>
</evidence>
<evidence type="ECO:0000313" key="1">
    <source>
        <dbReference type="EMBL" id="SON49349.1"/>
    </source>
</evidence>
<evidence type="ECO:0000313" key="2">
    <source>
        <dbReference type="Proteomes" id="UP000235828"/>
    </source>
</evidence>
<sequence>MKKLMMIAFALIAVGCQPLNKEDNLLMAVGYASISEQKGRSVEEQQVRAMRASKVDAYRELAEQVYGLRVSARSDIEDTRLGRELTTGSVDGVIRGAQVLRSYAVGDNYVTELSLDMDKMDRFKDYGDVQQVPVKKQTTLF</sequence>
<protein>
    <recommendedName>
        <fullName evidence="3">Flagellar protein FlgP</fullName>
    </recommendedName>
</protein>
<organism evidence="1 2">
    <name type="scientific">Vibrio tapetis subsp. tapetis</name>
    <dbReference type="NCBI Taxonomy" id="1671868"/>
    <lineage>
        <taxon>Bacteria</taxon>
        <taxon>Pseudomonadati</taxon>
        <taxon>Pseudomonadota</taxon>
        <taxon>Gammaproteobacteria</taxon>
        <taxon>Vibrionales</taxon>
        <taxon>Vibrionaceae</taxon>
        <taxon>Vibrio</taxon>
    </lineage>
</organism>
<proteinExistence type="predicted"/>
<reference evidence="1 2" key="1">
    <citation type="submission" date="2017-10" db="EMBL/GenBank/DDBJ databases">
        <authorList>
            <person name="Banno H."/>
            <person name="Chua N.-H."/>
        </authorList>
    </citation>
    <scope>NUCLEOTIDE SEQUENCE [LARGE SCALE GENOMIC DNA]</scope>
    <source>
        <strain evidence="1">Vibrio tapetis CECT4600</strain>
    </source>
</reference>
<dbReference type="PROSITE" id="PS51257">
    <property type="entry name" value="PROKAR_LIPOPROTEIN"/>
    <property type="match status" value="1"/>
</dbReference>
<dbReference type="OrthoDB" id="7348506at2"/>
<keyword evidence="2" id="KW-1185">Reference proteome</keyword>
<dbReference type="InterPro" id="IPR007293">
    <property type="entry name" value="FlgP"/>
</dbReference>